<feature type="transmembrane region" description="Helical" evidence="1">
    <location>
        <begin position="214"/>
        <end position="234"/>
    </location>
</feature>
<evidence type="ECO:0000313" key="3">
    <source>
        <dbReference type="Proteomes" id="UP000199058"/>
    </source>
</evidence>
<proteinExistence type="predicted"/>
<accession>A0A1I1FLN0</accession>
<feature type="transmembrane region" description="Helical" evidence="1">
    <location>
        <begin position="33"/>
        <end position="59"/>
    </location>
</feature>
<dbReference type="OrthoDB" id="6116763at2"/>
<sequence length="262" mass="29429">MASEITFRLRETQRFLVAILSSQDGRKFLVNHLLNSLVLAILVLVALSLALFGLFQGMILGRRTLVLSLGMLVTLLVVVPLATMPFFSFKDVINRCVSFFNQRGLFMHLSDHVFYRQTAKGDISLHLAKAHAVLTEKHRLLADKAEIPQNISRQLSFSLGRSIRDAVRLSKQLVSSGSLKRDQKIVGATYGYLFGAAKSKLKLQRHEPKRFSRLVSGIFYRFGALHAVFMYFIIHDKLPPSFDPVYFMATVGDVIGSKTLKG</sequence>
<keyword evidence="1" id="KW-0812">Transmembrane</keyword>
<dbReference type="Proteomes" id="UP000199058">
    <property type="component" value="Unassembled WGS sequence"/>
</dbReference>
<evidence type="ECO:0000256" key="1">
    <source>
        <dbReference type="SAM" id="Phobius"/>
    </source>
</evidence>
<feature type="transmembrane region" description="Helical" evidence="1">
    <location>
        <begin position="65"/>
        <end position="87"/>
    </location>
</feature>
<dbReference type="EMBL" id="FOLH01000002">
    <property type="protein sequence ID" value="SFB98568.1"/>
    <property type="molecule type" value="Genomic_DNA"/>
</dbReference>
<evidence type="ECO:0000313" key="2">
    <source>
        <dbReference type="EMBL" id="SFB98568.1"/>
    </source>
</evidence>
<keyword evidence="3" id="KW-1185">Reference proteome</keyword>
<dbReference type="AlphaFoldDB" id="A0A1I1FLN0"/>
<gene>
    <name evidence="2" type="ORF">SAMN05660443_1003</name>
</gene>
<keyword evidence="1" id="KW-1133">Transmembrane helix</keyword>
<reference evidence="2 3" key="1">
    <citation type="submission" date="2016-10" db="EMBL/GenBank/DDBJ databases">
        <authorList>
            <person name="de Groot N.N."/>
        </authorList>
    </citation>
    <scope>NUCLEOTIDE SEQUENCE [LARGE SCALE GENOMIC DNA]</scope>
    <source>
        <strain evidence="2 3">DSM 18438</strain>
    </source>
</reference>
<protein>
    <submittedName>
        <fullName evidence="2">Uncharacterized protein</fullName>
    </submittedName>
</protein>
<organism evidence="2 3">
    <name type="scientific">Marinospirillum celere</name>
    <dbReference type="NCBI Taxonomy" id="1122252"/>
    <lineage>
        <taxon>Bacteria</taxon>
        <taxon>Pseudomonadati</taxon>
        <taxon>Pseudomonadota</taxon>
        <taxon>Gammaproteobacteria</taxon>
        <taxon>Oceanospirillales</taxon>
        <taxon>Oceanospirillaceae</taxon>
        <taxon>Marinospirillum</taxon>
    </lineage>
</organism>
<keyword evidence="1" id="KW-0472">Membrane</keyword>
<name>A0A1I1FLN0_9GAMM</name>